<protein>
    <submittedName>
        <fullName evidence="1">Uncharacterized protein</fullName>
    </submittedName>
</protein>
<reference evidence="1" key="1">
    <citation type="journal article" date="2021" name="Proc. Natl. Acad. Sci. U.S.A.">
        <title>A Catalog of Tens of Thousands of Viruses from Human Metagenomes Reveals Hidden Associations with Chronic Diseases.</title>
        <authorList>
            <person name="Tisza M.J."/>
            <person name="Buck C.B."/>
        </authorList>
    </citation>
    <scope>NUCLEOTIDE SEQUENCE</scope>
    <source>
        <strain evidence="1">CtYBm1</strain>
    </source>
</reference>
<accession>A0A8S5LSF4</accession>
<organism evidence="1">
    <name type="scientific">Siphoviridae sp. ctYBm1</name>
    <dbReference type="NCBI Taxonomy" id="2826374"/>
    <lineage>
        <taxon>Viruses</taxon>
        <taxon>Duplodnaviria</taxon>
        <taxon>Heunggongvirae</taxon>
        <taxon>Uroviricota</taxon>
        <taxon>Caudoviricetes</taxon>
    </lineage>
</organism>
<dbReference type="EMBL" id="BK014726">
    <property type="protein sequence ID" value="DAD72792.1"/>
    <property type="molecule type" value="Genomic_DNA"/>
</dbReference>
<sequence>MKELKFDITRVPVLKLKHFEAQAEAMANIGVDGYGSTAEGQMNTWVDGVVRLLANGGYVSVADLRKAAGLDVIPADHFVGWDIRATTSIEIKENRVEFPLILIKTLGWPIDVNYFDWSVLNKVKHESLELDNIEYFSKYIEDLKSYYQFTDEQVKKFLAGEIYWEE</sequence>
<evidence type="ECO:0000313" key="1">
    <source>
        <dbReference type="EMBL" id="DAD72792.1"/>
    </source>
</evidence>
<proteinExistence type="predicted"/>
<name>A0A8S5LSF4_9CAUD</name>